<dbReference type="PANTHER" id="PTHR45642">
    <property type="entry name" value="GDSL ESTERASE/LIPASE EXL3"/>
    <property type="match status" value="1"/>
</dbReference>
<evidence type="ECO:0000256" key="2">
    <source>
        <dbReference type="ARBA" id="ARBA00022729"/>
    </source>
</evidence>
<keyword evidence="2 5" id="KW-0732">Signal</keyword>
<evidence type="ECO:0000256" key="4">
    <source>
        <dbReference type="SAM" id="MobiDB-lite"/>
    </source>
</evidence>
<organism evidence="8 9">
    <name type="scientific">Cronobacter muytjensii</name>
    <dbReference type="NCBI Taxonomy" id="413501"/>
    <lineage>
        <taxon>Bacteria</taxon>
        <taxon>Pseudomonadati</taxon>
        <taxon>Pseudomonadota</taxon>
        <taxon>Gammaproteobacteria</taxon>
        <taxon>Enterobacterales</taxon>
        <taxon>Enterobacteriaceae</taxon>
        <taxon>Cronobacter</taxon>
    </lineage>
</organism>
<reference evidence="7 10" key="2">
    <citation type="submission" date="2019-08" db="EMBL/GenBank/DDBJ databases">
        <title>Prevalence, distribution, and phylogeny of type two toxin-antitoxin genes possessed by Cronobacter species where C. sakazakii homologs follow sequence type lineages.</title>
        <authorList>
            <person name="Finkelstein S."/>
            <person name="Negrete F."/>
            <person name="Jang H."/>
            <person name="Gopinath G.R."/>
            <person name="Tall B.D."/>
        </authorList>
    </citation>
    <scope>NUCLEOTIDE SEQUENCE [LARGE SCALE GENOMIC DNA]</scope>
    <source>
        <strain evidence="7 10">MOD1_GK1257</strain>
    </source>
</reference>
<dbReference type="InterPro" id="IPR036709">
    <property type="entry name" value="Autotransporte_beta_dom_sf"/>
</dbReference>
<dbReference type="Proteomes" id="UP000469927">
    <property type="component" value="Unassembled WGS sequence"/>
</dbReference>
<gene>
    <name evidence="8" type="ORF">AUN14_10060</name>
    <name evidence="7" type="ORF">FZI19_08205</name>
</gene>
<proteinExistence type="inferred from homology"/>
<feature type="signal peptide" evidence="5">
    <location>
        <begin position="1"/>
        <end position="28"/>
    </location>
</feature>
<dbReference type="InterPro" id="IPR050592">
    <property type="entry name" value="GDSL_lipolytic_enzyme"/>
</dbReference>
<dbReference type="Pfam" id="PF00657">
    <property type="entry name" value="Lipase_GDSL"/>
    <property type="match status" value="1"/>
</dbReference>
<evidence type="ECO:0000313" key="8">
    <source>
        <dbReference type="EMBL" id="PUX14703.1"/>
    </source>
</evidence>
<feature type="active site" description="Nucleophile" evidence="3">
    <location>
        <position position="38"/>
    </location>
</feature>
<reference evidence="8 9" key="1">
    <citation type="submission" date="2016-12" db="EMBL/GenBank/DDBJ databases">
        <title>Analysis of the Molecular Diversity Among Cronobacter Species Isolated from Filth Flies Using a Pan Genomic DNA Microarray.</title>
        <authorList>
            <person name="Pava-Ripoll M."/>
            <person name="Tall B."/>
            <person name="Farber J."/>
            <person name="Fanning S."/>
            <person name="Lehner A."/>
            <person name="Stephan R."/>
            <person name="Pagotto F."/>
            <person name="Iverson C."/>
            <person name="Ziobro G."/>
            <person name="Miller A."/>
            <person name="Pearson R."/>
            <person name="Yan Q."/>
            <person name="Kim M."/>
            <person name="Jeong S."/>
            <person name="Park J."/>
            <person name="Jun S."/>
            <person name="Choi H."/>
            <person name="Chung T."/>
            <person name="Yoo Y."/>
            <person name="Park E."/>
            <person name="Hwang S."/>
            <person name="Lee B."/>
            <person name="Sathyamoorthy V."/>
            <person name="Carter L."/>
            <person name="Mammel M."/>
            <person name="Jackson S."/>
            <person name="Kothary M."/>
            <person name="Patel I."/>
            <person name="Grim C."/>
            <person name="Gopinath G."/>
            <person name="Gangiredla J."/>
            <person name="Chase H."/>
        </authorList>
    </citation>
    <scope>NUCLEOTIDE SEQUENCE [LARGE SCALE GENOMIC DNA]</scope>
    <source>
        <strain evidence="8 9">MOD1-Md1s</strain>
    </source>
</reference>
<protein>
    <submittedName>
        <fullName evidence="8">Autotransporter domain-containing protein</fullName>
    </submittedName>
</protein>
<feature type="active site" evidence="3">
    <location>
        <position position="331"/>
    </location>
</feature>
<evidence type="ECO:0000313" key="9">
    <source>
        <dbReference type="Proteomes" id="UP000244378"/>
    </source>
</evidence>
<comment type="similarity">
    <text evidence="1">Belongs to the 'GDSL' lipolytic enzyme family.</text>
</comment>
<dbReference type="EMBL" id="MSAE01000019">
    <property type="protein sequence ID" value="PUX14703.1"/>
    <property type="molecule type" value="Genomic_DNA"/>
</dbReference>
<evidence type="ECO:0000313" key="10">
    <source>
        <dbReference type="Proteomes" id="UP000469927"/>
    </source>
</evidence>
<dbReference type="PANTHER" id="PTHR45642:SF139">
    <property type="entry name" value="SGNH HYDROLASE-TYPE ESTERASE DOMAIN-CONTAINING PROTEIN"/>
    <property type="match status" value="1"/>
</dbReference>
<dbReference type="InterPro" id="IPR001087">
    <property type="entry name" value="GDSL"/>
</dbReference>
<evidence type="ECO:0000256" key="1">
    <source>
        <dbReference type="ARBA" id="ARBA00008668"/>
    </source>
</evidence>
<name>A0A2T7ATB4_9ENTR</name>
<dbReference type="RefSeq" id="WP_075193128.1">
    <property type="nucleotide sequence ID" value="NZ_JADKNN010000012.1"/>
</dbReference>
<feature type="active site" evidence="3">
    <location>
        <position position="328"/>
    </location>
</feature>
<comment type="caution">
    <text evidence="8">The sequence shown here is derived from an EMBL/GenBank/DDBJ whole genome shotgun (WGS) entry which is preliminary data.</text>
</comment>
<feature type="chain" id="PRO_5015558201" evidence="5">
    <location>
        <begin position="29"/>
        <end position="659"/>
    </location>
</feature>
<dbReference type="Proteomes" id="UP000244378">
    <property type="component" value="Unassembled WGS sequence"/>
</dbReference>
<keyword evidence="10" id="KW-1185">Reference proteome</keyword>
<dbReference type="InterPro" id="IPR017186">
    <property type="entry name" value="Lipase_autotranspt_EstA"/>
</dbReference>
<dbReference type="AlphaFoldDB" id="A0A2T7ATB4"/>
<sequence length="659" mass="69243">MSFPLSGLSVRVALALGLACSAAAPAVAWDNLYVFGDSLSDTGNNGRYTFDSDRYPLYDEILAQKYGVTLSPSDSGGNNYAAGGGVAVPALGDDNTQDQVQRYLSQTGGRADKNGLYIHWVGGNDLGAAVLNPLQATSVVTGSATAAASQVRTLLNAGAGTVIVPTVPDVSATPTMMESVIQLGTGGNTAALQAAFASLNSAATPTLAARQEAIRAAFFAAAGEVSALPALQQALADGLYSAYQTLAEQVSALSTLYNTTEEQALVASGGGNIVRADINKIFNEILANPTQFGITNTAGMACPPGLSAADCASSSPGFDASQAWLFADHLHPSPQVHSLIADYIESILAAPAQVALLNKATAAQVQNSRATLDSRYQQRRSEDREQGSAGVFGGYSGEYARFTANETGDGSANTNNLTLGADYRITENWLVGALIAGSLDDQRPTDNLSFDARGYQAALFTALDVGPGWINADVHWLKGEYRNIQRRVELGPLTRVETGETDAKLWGARLTAGFDIPVTDALKTGPVVQYAWDYSHVDGYSEAGDDSTAMRFRDQNFHSQIGSVGWRLDADIGPVKPYAQVDYRHQFGDSVWRGQGGLKSTALTFSRDGAQDDKNWMDITAGASVALSRNVSAFAALSQTAGLSSGEQTRYNLGVSASF</sequence>
<dbReference type="InterPro" id="IPR005546">
    <property type="entry name" value="Autotransporte_beta"/>
</dbReference>
<dbReference type="EMBL" id="WAGD01000020">
    <property type="protein sequence ID" value="KAB0882352.1"/>
    <property type="molecule type" value="Genomic_DNA"/>
</dbReference>
<dbReference type="PIRSF" id="PIRSF037375">
    <property type="entry name" value="Autotrns_EstA"/>
    <property type="match status" value="1"/>
</dbReference>
<feature type="domain" description="Autotransporter" evidence="6">
    <location>
        <begin position="384"/>
        <end position="659"/>
    </location>
</feature>
<dbReference type="PROSITE" id="PS01098">
    <property type="entry name" value="LIPASE_GDSL_SER"/>
    <property type="match status" value="1"/>
</dbReference>
<evidence type="ECO:0000259" key="6">
    <source>
        <dbReference type="PROSITE" id="PS51208"/>
    </source>
</evidence>
<dbReference type="Pfam" id="PF03797">
    <property type="entry name" value="Autotransporter"/>
    <property type="match status" value="1"/>
</dbReference>
<accession>A0A2T7ATB4</accession>
<dbReference type="SMART" id="SM00869">
    <property type="entry name" value="Autotransporter"/>
    <property type="match status" value="1"/>
</dbReference>
<dbReference type="InterPro" id="IPR008265">
    <property type="entry name" value="Lipase_GDSL_AS"/>
</dbReference>
<dbReference type="SUPFAM" id="SSF52266">
    <property type="entry name" value="SGNH hydrolase"/>
    <property type="match status" value="1"/>
</dbReference>
<dbReference type="GO" id="GO:0016298">
    <property type="term" value="F:lipase activity"/>
    <property type="evidence" value="ECO:0007669"/>
    <property type="project" value="InterPro"/>
</dbReference>
<dbReference type="InterPro" id="IPR036514">
    <property type="entry name" value="SGNH_hydro_sf"/>
</dbReference>
<dbReference type="Gene3D" id="3.40.50.1110">
    <property type="entry name" value="SGNH hydrolase"/>
    <property type="match status" value="1"/>
</dbReference>
<dbReference type="OrthoDB" id="5292073at2"/>
<dbReference type="PROSITE" id="PS51208">
    <property type="entry name" value="AUTOTRANSPORTER"/>
    <property type="match status" value="1"/>
</dbReference>
<evidence type="ECO:0000256" key="5">
    <source>
        <dbReference type="SAM" id="SignalP"/>
    </source>
</evidence>
<evidence type="ECO:0000256" key="3">
    <source>
        <dbReference type="PIRSR" id="PIRSR037375-1"/>
    </source>
</evidence>
<evidence type="ECO:0000313" key="7">
    <source>
        <dbReference type="EMBL" id="KAB0882352.1"/>
    </source>
</evidence>
<dbReference type="GO" id="GO:0006629">
    <property type="term" value="P:lipid metabolic process"/>
    <property type="evidence" value="ECO:0007669"/>
    <property type="project" value="InterPro"/>
</dbReference>
<dbReference type="Gene3D" id="2.40.128.130">
    <property type="entry name" value="Autotransporter beta-domain"/>
    <property type="match status" value="1"/>
</dbReference>
<dbReference type="SUPFAM" id="SSF103515">
    <property type="entry name" value="Autotransporter"/>
    <property type="match status" value="1"/>
</dbReference>
<feature type="region of interest" description="Disordered" evidence="4">
    <location>
        <begin position="373"/>
        <end position="392"/>
    </location>
</feature>